<dbReference type="AlphaFoldDB" id="A0A4Y2JZ21"/>
<accession>A0A4Y2JZ21</accession>
<feature type="domain" description="Endonuclease/exonuclease/phosphatase" evidence="4">
    <location>
        <begin position="116"/>
        <end position="174"/>
    </location>
</feature>
<dbReference type="InterPro" id="IPR036691">
    <property type="entry name" value="Endo/exonu/phosph_ase_sf"/>
</dbReference>
<evidence type="ECO:0000313" key="6">
    <source>
        <dbReference type="Proteomes" id="UP000499080"/>
    </source>
</evidence>
<name>A0A4Y2JZ21_ARAVE</name>
<comment type="cofactor">
    <cofactor evidence="1">
        <name>a divalent metal cation</name>
        <dbReference type="ChEBI" id="CHEBI:60240"/>
    </cofactor>
</comment>
<organism evidence="5 6">
    <name type="scientific">Araneus ventricosus</name>
    <name type="common">Orbweaver spider</name>
    <name type="synonym">Epeira ventricosa</name>
    <dbReference type="NCBI Taxonomy" id="182803"/>
    <lineage>
        <taxon>Eukaryota</taxon>
        <taxon>Metazoa</taxon>
        <taxon>Ecdysozoa</taxon>
        <taxon>Arthropoda</taxon>
        <taxon>Chelicerata</taxon>
        <taxon>Arachnida</taxon>
        <taxon>Araneae</taxon>
        <taxon>Araneomorphae</taxon>
        <taxon>Entelegynae</taxon>
        <taxon>Araneoidea</taxon>
        <taxon>Araneidae</taxon>
        <taxon>Araneus</taxon>
    </lineage>
</organism>
<dbReference type="GO" id="GO:0046872">
    <property type="term" value="F:metal ion binding"/>
    <property type="evidence" value="ECO:0007669"/>
    <property type="project" value="UniProtKB-KW"/>
</dbReference>
<keyword evidence="6" id="KW-1185">Reference proteome</keyword>
<dbReference type="PANTHER" id="PTHR23080">
    <property type="entry name" value="THAP DOMAIN PROTEIN"/>
    <property type="match status" value="1"/>
</dbReference>
<dbReference type="InterPro" id="IPR005135">
    <property type="entry name" value="Endo/exonuclease/phosphatase"/>
</dbReference>
<evidence type="ECO:0000259" key="3">
    <source>
        <dbReference type="Pfam" id="PF13359"/>
    </source>
</evidence>
<dbReference type="Pfam" id="PF14529">
    <property type="entry name" value="Exo_endo_phos_2"/>
    <property type="match status" value="1"/>
</dbReference>
<evidence type="ECO:0000256" key="1">
    <source>
        <dbReference type="ARBA" id="ARBA00001968"/>
    </source>
</evidence>
<dbReference type="SUPFAM" id="SSF56219">
    <property type="entry name" value="DNase I-like"/>
    <property type="match status" value="1"/>
</dbReference>
<feature type="domain" description="DDE Tnp4" evidence="3">
    <location>
        <begin position="16"/>
        <end position="65"/>
    </location>
</feature>
<dbReference type="InterPro" id="IPR027806">
    <property type="entry name" value="HARBI1_dom"/>
</dbReference>
<keyword evidence="2" id="KW-0479">Metal-binding</keyword>
<dbReference type="Pfam" id="PF13359">
    <property type="entry name" value="DDE_Tnp_4"/>
    <property type="match status" value="1"/>
</dbReference>
<dbReference type="Proteomes" id="UP000499080">
    <property type="component" value="Unassembled WGS sequence"/>
</dbReference>
<proteinExistence type="predicted"/>
<evidence type="ECO:0008006" key="7">
    <source>
        <dbReference type="Google" id="ProtNLM"/>
    </source>
</evidence>
<evidence type="ECO:0000313" key="5">
    <source>
        <dbReference type="EMBL" id="GBM94758.1"/>
    </source>
</evidence>
<protein>
    <recommendedName>
        <fullName evidence="7">Endonuclease/exonuclease/phosphatase domain-containing protein</fullName>
    </recommendedName>
</protein>
<dbReference type="Gene3D" id="3.60.10.10">
    <property type="entry name" value="Endonuclease/exonuclease/phosphatase"/>
    <property type="match status" value="1"/>
</dbReference>
<gene>
    <name evidence="5" type="ORF">AVEN_66051_1</name>
</gene>
<sequence length="176" mass="19479">MPYIFRLNFPQCRVIIDCTKFVIQKPSDPKAQQLTFNNYKNSNTVKCLIGISPSGGISFISERWTDYCSTPGYSGSADLPPTVGSGGSGGENMDWSKFPLTVINFDSPGGKFGATWLDSLYSQISSPFVLLGDFNIHHPALGSYHSSSDANLVLDWISTKYMCLLNMNSFTRYQET</sequence>
<evidence type="ECO:0000256" key="2">
    <source>
        <dbReference type="ARBA" id="ARBA00022723"/>
    </source>
</evidence>
<dbReference type="EMBL" id="BGPR01003997">
    <property type="protein sequence ID" value="GBM94758.1"/>
    <property type="molecule type" value="Genomic_DNA"/>
</dbReference>
<comment type="caution">
    <text evidence="5">The sequence shown here is derived from an EMBL/GenBank/DDBJ whole genome shotgun (WGS) entry which is preliminary data.</text>
</comment>
<dbReference type="OrthoDB" id="6434106at2759"/>
<dbReference type="GO" id="GO:0003824">
    <property type="term" value="F:catalytic activity"/>
    <property type="evidence" value="ECO:0007669"/>
    <property type="project" value="InterPro"/>
</dbReference>
<evidence type="ECO:0000259" key="4">
    <source>
        <dbReference type="Pfam" id="PF14529"/>
    </source>
</evidence>
<reference evidence="5 6" key="1">
    <citation type="journal article" date="2019" name="Sci. Rep.">
        <title>Orb-weaving spider Araneus ventricosus genome elucidates the spidroin gene catalogue.</title>
        <authorList>
            <person name="Kono N."/>
            <person name="Nakamura H."/>
            <person name="Ohtoshi R."/>
            <person name="Moran D.A.P."/>
            <person name="Shinohara A."/>
            <person name="Yoshida Y."/>
            <person name="Fujiwara M."/>
            <person name="Mori M."/>
            <person name="Tomita M."/>
            <person name="Arakawa K."/>
        </authorList>
    </citation>
    <scope>NUCLEOTIDE SEQUENCE [LARGE SCALE GENOMIC DNA]</scope>
</reference>